<comment type="caution">
    <text evidence="1">The sequence shown here is derived from an EMBL/GenBank/DDBJ whole genome shotgun (WGS) entry which is preliminary data.</text>
</comment>
<sequence length="53" mass="5939">MLRPDAARAALAAACDRIDAIVAKLPDLRHRESLCMRRPELARMLALARAWLV</sequence>
<proteinExistence type="predicted"/>
<evidence type="ECO:0000313" key="1">
    <source>
        <dbReference type="EMBL" id="MDC0666332.1"/>
    </source>
</evidence>
<evidence type="ECO:0000313" key="2">
    <source>
        <dbReference type="Proteomes" id="UP001217838"/>
    </source>
</evidence>
<gene>
    <name evidence="1" type="ORF">POL58_01225</name>
</gene>
<reference evidence="1 2" key="1">
    <citation type="submission" date="2022-11" db="EMBL/GenBank/DDBJ databases">
        <title>Minimal conservation of predation-associated metabolite biosynthetic gene clusters underscores biosynthetic potential of Myxococcota including descriptions for ten novel species: Archangium lansinium sp. nov., Myxococcus landrumus sp. nov., Nannocystis bai.</title>
        <authorList>
            <person name="Ahearne A."/>
            <person name="Stevens C."/>
            <person name="Dowd S."/>
        </authorList>
    </citation>
    <scope>NUCLEOTIDE SEQUENCE [LARGE SCALE GENOMIC DNA]</scope>
    <source>
        <strain evidence="1 2">NCELM</strain>
    </source>
</reference>
<name>A0ABT5AWV7_9BACT</name>
<protein>
    <submittedName>
        <fullName evidence="1">Uncharacterized protein</fullName>
    </submittedName>
</protein>
<dbReference type="Proteomes" id="UP001217838">
    <property type="component" value="Unassembled WGS sequence"/>
</dbReference>
<accession>A0ABT5AWV7</accession>
<dbReference type="EMBL" id="JAQNDN010000001">
    <property type="protein sequence ID" value="MDC0666332.1"/>
    <property type="molecule type" value="Genomic_DNA"/>
</dbReference>
<organism evidence="1 2">
    <name type="scientific">Nannocystis radixulma</name>
    <dbReference type="NCBI Taxonomy" id="2995305"/>
    <lineage>
        <taxon>Bacteria</taxon>
        <taxon>Pseudomonadati</taxon>
        <taxon>Myxococcota</taxon>
        <taxon>Polyangia</taxon>
        <taxon>Nannocystales</taxon>
        <taxon>Nannocystaceae</taxon>
        <taxon>Nannocystis</taxon>
    </lineage>
</organism>
<keyword evidence="2" id="KW-1185">Reference proteome</keyword>